<comment type="catalytic activity">
    <reaction evidence="1 8">
        <text>alpha-D-glucose = beta-D-glucose</text>
        <dbReference type="Rhea" id="RHEA:10264"/>
        <dbReference type="ChEBI" id="CHEBI:15903"/>
        <dbReference type="ChEBI" id="CHEBI:17925"/>
        <dbReference type="EC" id="5.1.3.3"/>
    </reaction>
</comment>
<evidence type="ECO:0000313" key="10">
    <source>
        <dbReference type="Proteomes" id="UP000262832"/>
    </source>
</evidence>
<name>A0ABM6YS80_9VIBR</name>
<accession>A0ABM6YS80</accession>
<dbReference type="PANTHER" id="PTHR10091">
    <property type="entry name" value="ALDOSE-1-EPIMERASE"/>
    <property type="match status" value="1"/>
</dbReference>
<dbReference type="PIRSF" id="PIRSF005096">
    <property type="entry name" value="GALM"/>
    <property type="match status" value="1"/>
</dbReference>
<dbReference type="SUPFAM" id="SSF74650">
    <property type="entry name" value="Galactose mutarotase-like"/>
    <property type="match status" value="1"/>
</dbReference>
<evidence type="ECO:0000313" key="9">
    <source>
        <dbReference type="EMBL" id="AXY00439.1"/>
    </source>
</evidence>
<dbReference type="InterPro" id="IPR011013">
    <property type="entry name" value="Gal_mutarotase_sf_dom"/>
</dbReference>
<organism evidence="9 10">
    <name type="scientific">Vibrio alfacsensis</name>
    <dbReference type="NCBI Taxonomy" id="1074311"/>
    <lineage>
        <taxon>Bacteria</taxon>
        <taxon>Pseudomonadati</taxon>
        <taxon>Pseudomonadota</taxon>
        <taxon>Gammaproteobacteria</taxon>
        <taxon>Vibrionales</taxon>
        <taxon>Vibrionaceae</taxon>
        <taxon>Vibrio</taxon>
    </lineage>
</organism>
<evidence type="ECO:0000256" key="8">
    <source>
        <dbReference type="PIRNR" id="PIRNR005096"/>
    </source>
</evidence>
<dbReference type="InterPro" id="IPR047215">
    <property type="entry name" value="Galactose_mutarotase-like"/>
</dbReference>
<proteinExistence type="inferred from homology"/>
<evidence type="ECO:0000256" key="7">
    <source>
        <dbReference type="ARBA" id="ARBA00023277"/>
    </source>
</evidence>
<comment type="pathway">
    <text evidence="2 8">Carbohydrate metabolism; hexose metabolism.</text>
</comment>
<keyword evidence="10" id="KW-1185">Reference proteome</keyword>
<dbReference type="Pfam" id="PF01263">
    <property type="entry name" value="Aldose_epim"/>
    <property type="match status" value="1"/>
</dbReference>
<evidence type="ECO:0000256" key="4">
    <source>
        <dbReference type="ARBA" id="ARBA00013185"/>
    </source>
</evidence>
<evidence type="ECO:0000256" key="5">
    <source>
        <dbReference type="ARBA" id="ARBA00014165"/>
    </source>
</evidence>
<evidence type="ECO:0000256" key="2">
    <source>
        <dbReference type="ARBA" id="ARBA00005028"/>
    </source>
</evidence>
<dbReference type="NCBIfam" id="TIGR02636">
    <property type="entry name" value="galM_Leloir"/>
    <property type="match status" value="1"/>
</dbReference>
<evidence type="ECO:0000256" key="3">
    <source>
        <dbReference type="ARBA" id="ARBA00006206"/>
    </source>
</evidence>
<dbReference type="RefSeq" id="WP_128810299.1">
    <property type="nucleotide sequence ID" value="NZ_CP032093.1"/>
</dbReference>
<keyword evidence="7 8" id="KW-0119">Carbohydrate metabolism</keyword>
<protein>
    <recommendedName>
        <fullName evidence="5 8">Aldose 1-epimerase</fullName>
        <ecNumber evidence="4 8">5.1.3.3</ecNumber>
    </recommendedName>
</protein>
<dbReference type="InterPro" id="IPR015443">
    <property type="entry name" value="Aldose_1-epimerase"/>
</dbReference>
<dbReference type="InterPro" id="IPR018052">
    <property type="entry name" value="Ald1_epimerase_CS"/>
</dbReference>
<evidence type="ECO:0000256" key="6">
    <source>
        <dbReference type="ARBA" id="ARBA00023235"/>
    </source>
</evidence>
<evidence type="ECO:0000256" key="1">
    <source>
        <dbReference type="ARBA" id="ARBA00001614"/>
    </source>
</evidence>
<dbReference type="Gene3D" id="2.70.98.10">
    <property type="match status" value="1"/>
</dbReference>
<dbReference type="Proteomes" id="UP000262832">
    <property type="component" value="Chromosome I"/>
</dbReference>
<dbReference type="CDD" id="cd09019">
    <property type="entry name" value="galactose_mutarotase_like"/>
    <property type="match status" value="1"/>
</dbReference>
<dbReference type="PROSITE" id="PS00545">
    <property type="entry name" value="ALDOSE_1_EPIMERASE"/>
    <property type="match status" value="1"/>
</dbReference>
<dbReference type="NCBIfam" id="NF008277">
    <property type="entry name" value="PRK11055.1"/>
    <property type="match status" value="1"/>
</dbReference>
<dbReference type="EC" id="5.1.3.3" evidence="4 8"/>
<dbReference type="PANTHER" id="PTHR10091:SF0">
    <property type="entry name" value="GALACTOSE MUTAROTASE"/>
    <property type="match status" value="1"/>
</dbReference>
<comment type="similarity">
    <text evidence="3 8">Belongs to the aldose epimerase family.</text>
</comment>
<reference evidence="9 10" key="1">
    <citation type="submission" date="2018-08" db="EMBL/GenBank/DDBJ databases">
        <title>Genomic taxonomy of the Vibrionaceae family.</title>
        <authorList>
            <person name="Gomez-Gil B."/>
            <person name="Tanaka M."/>
            <person name="Sawabe T."/>
            <person name="Enciso-Ibarra K."/>
        </authorList>
    </citation>
    <scope>NUCLEOTIDE SEQUENCE [LARGE SCALE GENOMIC DNA]</scope>
    <source>
        <strain evidence="9 10">CAIM 1831</strain>
    </source>
</reference>
<dbReference type="InterPro" id="IPR013458">
    <property type="entry name" value="Ald_epimerase_bac"/>
</dbReference>
<gene>
    <name evidence="9" type="primary">galM</name>
    <name evidence="9" type="ORF">D1115_03540</name>
</gene>
<sequence>MTEPLAITMTQQAAFDGAPANVVELKNNTGMSVTFMDIGATWLSCRLPLACGELREVLLGVGTMRSFIEQPCYMGVTVGRYANRIANGLFEVNGEVFQVSTNQAENSLHGGKEGFDKRRWKIEYQSEQQVTFALLSEDGDQGFPGNLQVQVTYTLTDDNHVSIAYFAKTDKATPVNLTNHAYFNLLGAEADLDCRSHRLKIDASQYLPTTDVGIPLGELQDVKGTGFDFRSNKSVSEHFLQDEQQIAAKGYDHSYLFDAHRDVSKPIALVVSPDEKVHLSVVTNKPAMQLYTGNWLAGAPNRRGGEYNDYAGLALETQFLPDSPNHAEWAQPSCILEPEQEYRFCTTYQFAL</sequence>
<dbReference type="InterPro" id="IPR008183">
    <property type="entry name" value="Aldose_1/G6P_1-epimerase"/>
</dbReference>
<dbReference type="EMBL" id="CP032093">
    <property type="protein sequence ID" value="AXY00439.1"/>
    <property type="molecule type" value="Genomic_DNA"/>
</dbReference>
<keyword evidence="6 8" id="KW-0413">Isomerase</keyword>
<dbReference type="InterPro" id="IPR014718">
    <property type="entry name" value="GH-type_carb-bd"/>
</dbReference>